<name>A0A1D8NGB2_YARLL</name>
<dbReference type="AlphaFoldDB" id="A0A1D8NGB2"/>
<protein>
    <submittedName>
        <fullName evidence="1">Uncharacterized protein</fullName>
    </submittedName>
</protein>
<dbReference type="EMBL" id="CP017556">
    <property type="protein sequence ID" value="AOW04682.1"/>
    <property type="molecule type" value="Genomic_DNA"/>
</dbReference>
<accession>A0A1D8NGB2</accession>
<gene>
    <name evidence="1" type="ORF">YALI1_D34907g</name>
</gene>
<evidence type="ECO:0000313" key="2">
    <source>
        <dbReference type="Proteomes" id="UP000182444"/>
    </source>
</evidence>
<organism evidence="1 2">
    <name type="scientific">Yarrowia lipolytica</name>
    <name type="common">Candida lipolytica</name>
    <dbReference type="NCBI Taxonomy" id="4952"/>
    <lineage>
        <taxon>Eukaryota</taxon>
        <taxon>Fungi</taxon>
        <taxon>Dikarya</taxon>
        <taxon>Ascomycota</taxon>
        <taxon>Saccharomycotina</taxon>
        <taxon>Dipodascomycetes</taxon>
        <taxon>Dipodascales</taxon>
        <taxon>Dipodascales incertae sedis</taxon>
        <taxon>Yarrowia</taxon>
    </lineage>
</organism>
<dbReference type="Proteomes" id="UP000182444">
    <property type="component" value="Chromosome 1D"/>
</dbReference>
<proteinExistence type="predicted"/>
<dbReference type="VEuPathDB" id="FungiDB:YALI1_D34907g"/>
<dbReference type="GeneID" id="94583485"/>
<evidence type="ECO:0000313" key="1">
    <source>
        <dbReference type="EMBL" id="AOW04682.1"/>
    </source>
</evidence>
<dbReference type="RefSeq" id="XP_068138975.1">
    <property type="nucleotide sequence ID" value="XM_068282874.1"/>
</dbReference>
<reference evidence="1 2" key="1">
    <citation type="journal article" date="2016" name="PLoS ONE">
        <title>Sequence Assembly of Yarrowia lipolytica Strain W29/CLIB89 Shows Transposable Element Diversity.</title>
        <authorList>
            <person name="Magnan C."/>
            <person name="Yu J."/>
            <person name="Chang I."/>
            <person name="Jahn E."/>
            <person name="Kanomata Y."/>
            <person name="Wu J."/>
            <person name="Zeller M."/>
            <person name="Oakes M."/>
            <person name="Baldi P."/>
            <person name="Sandmeyer S."/>
        </authorList>
    </citation>
    <scope>NUCLEOTIDE SEQUENCE [LARGE SCALE GENOMIC DNA]</scope>
    <source>
        <strain evidence="2">CLIB89(W29)</strain>
    </source>
</reference>
<sequence length="161" mass="18711">MKISQNGMRQLPDGVLSEALATRQPGKPRYTNYLQFESMVTASLVVRELHFSVDYRLYNATPQPRRPDRPTVSGEKRWLNLNRPDEQDLVEVKMPLIVAWTERRALRFCTGITPSHFSWKCEVNSILHLSEVLFNCDVKESFTRCYAAFCACYSSSYKPRR</sequence>